<organism evidence="1 2">
    <name type="scientific">Enteractinococcus helveticum</name>
    <dbReference type="NCBI Taxonomy" id="1837282"/>
    <lineage>
        <taxon>Bacteria</taxon>
        <taxon>Bacillati</taxon>
        <taxon>Actinomycetota</taxon>
        <taxon>Actinomycetes</taxon>
        <taxon>Micrococcales</taxon>
        <taxon>Micrococcaceae</taxon>
    </lineage>
</organism>
<gene>
    <name evidence="1" type="ORF">K8V32_13160</name>
</gene>
<protein>
    <submittedName>
        <fullName evidence="1">Uncharacterized protein</fullName>
    </submittedName>
</protein>
<evidence type="ECO:0000313" key="2">
    <source>
        <dbReference type="Proteomes" id="UP000703315"/>
    </source>
</evidence>
<dbReference type="AlphaFoldDB" id="A0A921FP81"/>
<accession>A0A921FP81</accession>
<dbReference type="RefSeq" id="WP_303908347.1">
    <property type="nucleotide sequence ID" value="NZ_DYXC01000151.1"/>
</dbReference>
<reference evidence="1" key="2">
    <citation type="submission" date="2021-09" db="EMBL/GenBank/DDBJ databases">
        <authorList>
            <person name="Gilroy R."/>
        </authorList>
    </citation>
    <scope>NUCLEOTIDE SEQUENCE</scope>
    <source>
        <strain evidence="1">ChiHjej13B12-14962</strain>
    </source>
</reference>
<feature type="non-terminal residue" evidence="1">
    <location>
        <position position="1"/>
    </location>
</feature>
<evidence type="ECO:0000313" key="1">
    <source>
        <dbReference type="EMBL" id="HJF15720.1"/>
    </source>
</evidence>
<dbReference type="Proteomes" id="UP000703315">
    <property type="component" value="Unassembled WGS sequence"/>
</dbReference>
<reference evidence="1" key="1">
    <citation type="journal article" date="2021" name="PeerJ">
        <title>Extensive microbial diversity within the chicken gut microbiome revealed by metagenomics and culture.</title>
        <authorList>
            <person name="Gilroy R."/>
            <person name="Ravi A."/>
            <person name="Getino M."/>
            <person name="Pursley I."/>
            <person name="Horton D.L."/>
            <person name="Alikhan N.F."/>
            <person name="Baker D."/>
            <person name="Gharbi K."/>
            <person name="Hall N."/>
            <person name="Watson M."/>
            <person name="Adriaenssens E.M."/>
            <person name="Foster-Nyarko E."/>
            <person name="Jarju S."/>
            <person name="Secka A."/>
            <person name="Antonio M."/>
            <person name="Oren A."/>
            <person name="Chaudhuri R.R."/>
            <person name="La Ragione R."/>
            <person name="Hildebrand F."/>
            <person name="Pallen M.J."/>
        </authorList>
    </citation>
    <scope>NUCLEOTIDE SEQUENCE</scope>
    <source>
        <strain evidence="1">ChiHjej13B12-14962</strain>
    </source>
</reference>
<name>A0A921FP81_9MICC</name>
<proteinExistence type="predicted"/>
<comment type="caution">
    <text evidence="1">The sequence shown here is derived from an EMBL/GenBank/DDBJ whole genome shotgun (WGS) entry which is preliminary data.</text>
</comment>
<sequence length="78" mass="9239">YSGPVVARVTEGSIHLSYQVRDDEDQDWMDRERVYSPFQVGFFEPMEFQVTLDGDEIVIDYSPLDQYNPDWLSPEFRD</sequence>
<dbReference type="EMBL" id="DYXC01000151">
    <property type="protein sequence ID" value="HJF15720.1"/>
    <property type="molecule type" value="Genomic_DNA"/>
</dbReference>